<dbReference type="RefSeq" id="WP_143083313.1">
    <property type="nucleotide sequence ID" value="NZ_FOUB01000006.1"/>
</dbReference>
<dbReference type="Proteomes" id="UP000183287">
    <property type="component" value="Unassembled WGS sequence"/>
</dbReference>
<protein>
    <submittedName>
        <fullName evidence="1">Uncharacterized protein</fullName>
    </submittedName>
</protein>
<sequence>MRTKDRFLFMFSALERVIESAWTQDQTPNSPAVTTHAVIQHLEQLKEAVVVEGDENASEISARLERLIGVVNRPSVRDKFEAFLHV</sequence>
<dbReference type="AlphaFoldDB" id="A0A1I4LGT0"/>
<accession>A0A1I4LGT0</accession>
<proteinExistence type="predicted"/>
<keyword evidence="2" id="KW-1185">Reference proteome</keyword>
<name>A0A1I4LGT0_9PROT</name>
<dbReference type="EMBL" id="FOUB01000006">
    <property type="protein sequence ID" value="SFL90056.1"/>
    <property type="molecule type" value="Genomic_DNA"/>
</dbReference>
<organism evidence="1 2">
    <name type="scientific">Nitrosomonas communis</name>
    <dbReference type="NCBI Taxonomy" id="44574"/>
    <lineage>
        <taxon>Bacteria</taxon>
        <taxon>Pseudomonadati</taxon>
        <taxon>Pseudomonadota</taxon>
        <taxon>Betaproteobacteria</taxon>
        <taxon>Nitrosomonadales</taxon>
        <taxon>Nitrosomonadaceae</taxon>
        <taxon>Nitrosomonas</taxon>
    </lineage>
</organism>
<reference evidence="2" key="1">
    <citation type="submission" date="2016-10" db="EMBL/GenBank/DDBJ databases">
        <authorList>
            <person name="Varghese N."/>
            <person name="Submissions S."/>
        </authorList>
    </citation>
    <scope>NUCLEOTIDE SEQUENCE [LARGE SCALE GENOMIC DNA]</scope>
    <source>
        <strain evidence="2">Nm44</strain>
    </source>
</reference>
<gene>
    <name evidence="1" type="ORF">SAMN05421863_1006112</name>
</gene>
<evidence type="ECO:0000313" key="1">
    <source>
        <dbReference type="EMBL" id="SFL90056.1"/>
    </source>
</evidence>
<evidence type="ECO:0000313" key="2">
    <source>
        <dbReference type="Proteomes" id="UP000183287"/>
    </source>
</evidence>